<evidence type="ECO:0000256" key="1">
    <source>
        <dbReference type="SAM" id="Phobius"/>
    </source>
</evidence>
<dbReference type="Proteomes" id="UP000027997">
    <property type="component" value="Unassembled WGS sequence"/>
</dbReference>
<dbReference type="EMBL" id="JOJP01000001">
    <property type="protein sequence ID" value="KEI70666.1"/>
    <property type="molecule type" value="Genomic_DNA"/>
</dbReference>
<evidence type="ECO:0000313" key="2">
    <source>
        <dbReference type="EMBL" id="KEI70666.1"/>
    </source>
</evidence>
<sequence>MGYLAPQLLWLIWLGIAFIFLEGFLASFFVNIVLFGNDVISYRLMNPDAERFSFQICFTCISKNH</sequence>
<organism evidence="2 3">
    <name type="scientific">Endozoicomonas elysicola</name>
    <dbReference type="NCBI Taxonomy" id="305900"/>
    <lineage>
        <taxon>Bacteria</taxon>
        <taxon>Pseudomonadati</taxon>
        <taxon>Pseudomonadota</taxon>
        <taxon>Gammaproteobacteria</taxon>
        <taxon>Oceanospirillales</taxon>
        <taxon>Endozoicomonadaceae</taxon>
        <taxon>Endozoicomonas</taxon>
    </lineage>
</organism>
<keyword evidence="1" id="KW-0812">Transmembrane</keyword>
<proteinExistence type="predicted"/>
<keyword evidence="1" id="KW-1133">Transmembrane helix</keyword>
<protein>
    <submittedName>
        <fullName evidence="2">Uncharacterized protein</fullName>
    </submittedName>
</protein>
<keyword evidence="1" id="KW-0472">Membrane</keyword>
<evidence type="ECO:0000313" key="3">
    <source>
        <dbReference type="Proteomes" id="UP000027997"/>
    </source>
</evidence>
<name>A0A081K940_9GAMM</name>
<reference evidence="2 3" key="1">
    <citation type="submission" date="2014-06" db="EMBL/GenBank/DDBJ databases">
        <title>Whole Genome Sequences of Three Symbiotic Endozoicomonas Bacteria.</title>
        <authorList>
            <person name="Neave M.J."/>
            <person name="Apprill A."/>
            <person name="Voolstra C.R."/>
        </authorList>
    </citation>
    <scope>NUCLEOTIDE SEQUENCE [LARGE SCALE GENOMIC DNA]</scope>
    <source>
        <strain evidence="2 3">DSM 22380</strain>
    </source>
</reference>
<comment type="caution">
    <text evidence="2">The sequence shown here is derived from an EMBL/GenBank/DDBJ whole genome shotgun (WGS) entry which is preliminary data.</text>
</comment>
<dbReference type="AlphaFoldDB" id="A0A081K940"/>
<feature type="transmembrane region" description="Helical" evidence="1">
    <location>
        <begin position="12"/>
        <end position="35"/>
    </location>
</feature>
<gene>
    <name evidence="2" type="ORF">GV64_07860</name>
</gene>
<keyword evidence="3" id="KW-1185">Reference proteome</keyword>
<accession>A0A081K940</accession>